<accession>A0A2P2KWJ8</accession>
<sequence>MHSCVSIWLVCVCRVLFSFFVENQFMVASSSLWSLEKELFVHQC</sequence>
<dbReference type="AlphaFoldDB" id="A0A2P2KWJ8"/>
<protein>
    <submittedName>
        <fullName evidence="1">Uncharacterized protein</fullName>
    </submittedName>
</protein>
<dbReference type="EMBL" id="GGEC01029621">
    <property type="protein sequence ID" value="MBX10105.1"/>
    <property type="molecule type" value="Transcribed_RNA"/>
</dbReference>
<proteinExistence type="predicted"/>
<organism evidence="1">
    <name type="scientific">Rhizophora mucronata</name>
    <name type="common">Asiatic mangrove</name>
    <dbReference type="NCBI Taxonomy" id="61149"/>
    <lineage>
        <taxon>Eukaryota</taxon>
        <taxon>Viridiplantae</taxon>
        <taxon>Streptophyta</taxon>
        <taxon>Embryophyta</taxon>
        <taxon>Tracheophyta</taxon>
        <taxon>Spermatophyta</taxon>
        <taxon>Magnoliopsida</taxon>
        <taxon>eudicotyledons</taxon>
        <taxon>Gunneridae</taxon>
        <taxon>Pentapetalae</taxon>
        <taxon>rosids</taxon>
        <taxon>fabids</taxon>
        <taxon>Malpighiales</taxon>
        <taxon>Rhizophoraceae</taxon>
        <taxon>Rhizophora</taxon>
    </lineage>
</organism>
<evidence type="ECO:0000313" key="1">
    <source>
        <dbReference type="EMBL" id="MBX10105.1"/>
    </source>
</evidence>
<name>A0A2P2KWJ8_RHIMU</name>
<reference evidence="1" key="1">
    <citation type="submission" date="2018-02" db="EMBL/GenBank/DDBJ databases">
        <title>Rhizophora mucronata_Transcriptome.</title>
        <authorList>
            <person name="Meera S.P."/>
            <person name="Sreeshan A."/>
            <person name="Augustine A."/>
        </authorList>
    </citation>
    <scope>NUCLEOTIDE SEQUENCE</scope>
    <source>
        <tissue evidence="1">Leaf</tissue>
    </source>
</reference>